<keyword evidence="2" id="KW-1185">Reference proteome</keyword>
<accession>A0ABT6FB14</accession>
<evidence type="ECO:0000313" key="1">
    <source>
        <dbReference type="EMBL" id="MDG3004691.1"/>
    </source>
</evidence>
<name>A0ABT6FB14_9BACT</name>
<organism evidence="1 2">
    <name type="scientific">Paludisphaera mucosa</name>
    <dbReference type="NCBI Taxonomy" id="3030827"/>
    <lineage>
        <taxon>Bacteria</taxon>
        <taxon>Pseudomonadati</taxon>
        <taxon>Planctomycetota</taxon>
        <taxon>Planctomycetia</taxon>
        <taxon>Isosphaerales</taxon>
        <taxon>Isosphaeraceae</taxon>
        <taxon>Paludisphaera</taxon>
    </lineage>
</organism>
<evidence type="ECO:0000313" key="2">
    <source>
        <dbReference type="Proteomes" id="UP001216907"/>
    </source>
</evidence>
<dbReference type="Proteomes" id="UP001216907">
    <property type="component" value="Unassembled WGS sequence"/>
</dbReference>
<sequence>MSCTTRLLYYRPEAPKRLTPAALAAFAREFAASTVSKPEYGIGFQVGFGKAIDQDDRPTSWDEPGSWVVQEFEYDAEEDEFSDLARMADALDGLPDRPIYRATLLLGNLVRPMYESLWREPSAENETQLGFNYGWSLEAGPIECFDPALGPFPVGWLALNLDGQGDPYPWTYRELIARAEGTPGYAAALDVCRRSWPVDGPRKPGRKVVDQRRLMKDLWPYDDVHRPSDWSWGLQVHC</sequence>
<comment type="caution">
    <text evidence="1">The sequence shown here is derived from an EMBL/GenBank/DDBJ whole genome shotgun (WGS) entry which is preliminary data.</text>
</comment>
<dbReference type="EMBL" id="JARRAG010000002">
    <property type="protein sequence ID" value="MDG3004691.1"/>
    <property type="molecule type" value="Genomic_DNA"/>
</dbReference>
<protein>
    <submittedName>
        <fullName evidence="1">Uncharacterized protein</fullName>
    </submittedName>
</protein>
<proteinExistence type="predicted"/>
<dbReference type="RefSeq" id="WP_277861045.1">
    <property type="nucleotide sequence ID" value="NZ_JARRAG010000002.1"/>
</dbReference>
<gene>
    <name evidence="1" type="ORF">PZE19_12960</name>
</gene>
<reference evidence="1 2" key="1">
    <citation type="submission" date="2023-03" db="EMBL/GenBank/DDBJ databases">
        <title>Paludisphaera mucosa sp. nov. a novel planctomycete from northern fen.</title>
        <authorList>
            <person name="Ivanova A."/>
        </authorList>
    </citation>
    <scope>NUCLEOTIDE SEQUENCE [LARGE SCALE GENOMIC DNA]</scope>
    <source>
        <strain evidence="1 2">Pla2</strain>
    </source>
</reference>